<organism evidence="3">
    <name type="scientific">Perkinsus marinus (strain ATCC 50983 / TXsc)</name>
    <dbReference type="NCBI Taxonomy" id="423536"/>
    <lineage>
        <taxon>Eukaryota</taxon>
        <taxon>Sar</taxon>
        <taxon>Alveolata</taxon>
        <taxon>Perkinsozoa</taxon>
        <taxon>Perkinsea</taxon>
        <taxon>Perkinsida</taxon>
        <taxon>Perkinsidae</taxon>
        <taxon>Perkinsus</taxon>
    </lineage>
</organism>
<dbReference type="RefSeq" id="XP_002775220.1">
    <property type="nucleotide sequence ID" value="XM_002775174.1"/>
</dbReference>
<name>C5L880_PERM5</name>
<gene>
    <name evidence="2" type="ORF">Pmar_PMAR015445</name>
</gene>
<accession>C5L880</accession>
<feature type="transmembrane region" description="Helical" evidence="1">
    <location>
        <begin position="157"/>
        <end position="176"/>
    </location>
</feature>
<dbReference type="Proteomes" id="UP000007800">
    <property type="component" value="Unassembled WGS sequence"/>
</dbReference>
<sequence>MPTSVKVCNDSDTSPVADTTSSTGAVCKEMEEGISLRAFIAACGNSVITQALSIPFMFTTAGWVSFVTQALAVCLAFVCIQMLRTSLNNEKVKEYAELKGVPKFEREYTFLGEFCAGKFGRGATTLLIFLQYFLILITNLGAMGVCAALFIPGRSSVTCIIIVSAISLLMILLPWLKEITSILGILAIIGIIGSMATWVGSAFAILPDSHVVDNLPVREPAFINLVTAFSLSMWTSADLPSLVSYLGSVKGASDRSVTWTLLICLILSVVYVYIIGVAGMQICDGVCDDFYPASLHSASVVPSYLKYGLYTFILLRMFSIMLVIMVPLMVACETAVGRLLTSIKLTSGIGRLRAWRFVVRILLVVAAALGAILVEDELAYSQAVASTLLTLCSLYLWPLWFYACIVRPAGLKLWVVYLSLVLLVAFIVIGTYTSIMGFISRSTASESS</sequence>
<evidence type="ECO:0000313" key="3">
    <source>
        <dbReference type="Proteomes" id="UP000007800"/>
    </source>
</evidence>
<dbReference type="OrthoDB" id="426482at2759"/>
<feature type="transmembrane region" description="Helical" evidence="1">
    <location>
        <begin position="357"/>
        <end position="374"/>
    </location>
</feature>
<dbReference type="GeneID" id="9059451"/>
<keyword evidence="1" id="KW-0812">Transmembrane</keyword>
<feature type="transmembrane region" description="Helical" evidence="1">
    <location>
        <begin position="259"/>
        <end position="282"/>
    </location>
</feature>
<reference evidence="2 3" key="1">
    <citation type="submission" date="2008-07" db="EMBL/GenBank/DDBJ databases">
        <authorList>
            <person name="El-Sayed N."/>
            <person name="Caler E."/>
            <person name="Inman J."/>
            <person name="Amedeo P."/>
            <person name="Hass B."/>
            <person name="Wortman J."/>
        </authorList>
    </citation>
    <scope>NUCLEOTIDE SEQUENCE [LARGE SCALE GENOMIC DNA]</scope>
    <source>
        <strain evidence="3">ATCC 50983 / TXsc</strain>
    </source>
</reference>
<feature type="transmembrane region" description="Helical" evidence="1">
    <location>
        <begin position="226"/>
        <end position="247"/>
    </location>
</feature>
<feature type="transmembrane region" description="Helical" evidence="1">
    <location>
        <begin position="309"/>
        <end position="336"/>
    </location>
</feature>
<feature type="transmembrane region" description="Helical" evidence="1">
    <location>
        <begin position="380"/>
        <end position="402"/>
    </location>
</feature>
<feature type="transmembrane region" description="Helical" evidence="1">
    <location>
        <begin position="183"/>
        <end position="206"/>
    </location>
</feature>
<feature type="transmembrane region" description="Helical" evidence="1">
    <location>
        <begin position="414"/>
        <end position="439"/>
    </location>
</feature>
<evidence type="ECO:0000313" key="2">
    <source>
        <dbReference type="EMBL" id="EER07036.1"/>
    </source>
</evidence>
<dbReference type="AlphaFoldDB" id="C5L880"/>
<keyword evidence="1" id="KW-1133">Transmembrane helix</keyword>
<keyword evidence="3" id="KW-1185">Reference proteome</keyword>
<keyword evidence="1" id="KW-0472">Membrane</keyword>
<proteinExistence type="predicted"/>
<dbReference type="EMBL" id="GG680063">
    <property type="protein sequence ID" value="EER07036.1"/>
    <property type="molecule type" value="Genomic_DNA"/>
</dbReference>
<feature type="transmembrane region" description="Helical" evidence="1">
    <location>
        <begin position="63"/>
        <end position="83"/>
    </location>
</feature>
<evidence type="ECO:0000256" key="1">
    <source>
        <dbReference type="SAM" id="Phobius"/>
    </source>
</evidence>
<protein>
    <recommendedName>
        <fullName evidence="4">Amino acid transporter</fullName>
    </recommendedName>
</protein>
<evidence type="ECO:0008006" key="4">
    <source>
        <dbReference type="Google" id="ProtNLM"/>
    </source>
</evidence>
<feature type="transmembrane region" description="Helical" evidence="1">
    <location>
        <begin position="126"/>
        <end position="151"/>
    </location>
</feature>